<dbReference type="RefSeq" id="XP_007806335.1">
    <property type="nucleotide sequence ID" value="XM_007808144.1"/>
</dbReference>
<evidence type="ECO:0000313" key="14">
    <source>
        <dbReference type="Proteomes" id="UP000019373"/>
    </source>
</evidence>
<dbReference type="HOGENOM" id="CLU_017633_7_0_1"/>
<evidence type="ECO:0000313" key="13">
    <source>
        <dbReference type="EMBL" id="ERF68050.1"/>
    </source>
</evidence>
<dbReference type="UniPathway" id="UPA00559"/>
<evidence type="ECO:0000256" key="10">
    <source>
        <dbReference type="ARBA" id="ARBA00023004"/>
    </source>
</evidence>
<feature type="domain" description="J" evidence="12">
    <location>
        <begin position="11"/>
        <end position="89"/>
    </location>
</feature>
<dbReference type="InterPro" id="IPR036671">
    <property type="entry name" value="DPH_MB_sf"/>
</dbReference>
<dbReference type="PANTHER" id="PTHR21454">
    <property type="entry name" value="DPH3 HOMOLOG-RELATED"/>
    <property type="match status" value="1"/>
</dbReference>
<name>U1HDF7_ENDPU</name>
<dbReference type="Proteomes" id="UP000019373">
    <property type="component" value="Unassembled WGS sequence"/>
</dbReference>
<dbReference type="GeneID" id="19241380"/>
<evidence type="ECO:0000256" key="2">
    <source>
        <dbReference type="ARBA" id="ARBA00004123"/>
    </source>
</evidence>
<proteinExistence type="inferred from homology"/>
<evidence type="ECO:0000256" key="6">
    <source>
        <dbReference type="ARBA" id="ARBA00021797"/>
    </source>
</evidence>
<keyword evidence="10" id="KW-0408">Iron</keyword>
<evidence type="ECO:0000256" key="9">
    <source>
        <dbReference type="ARBA" id="ARBA00022833"/>
    </source>
</evidence>
<keyword evidence="14" id="KW-1185">Reference proteome</keyword>
<dbReference type="CDD" id="cd06257">
    <property type="entry name" value="DnaJ"/>
    <property type="match status" value="1"/>
</dbReference>
<dbReference type="GO" id="GO:0046872">
    <property type="term" value="F:metal ion binding"/>
    <property type="evidence" value="ECO:0007669"/>
    <property type="project" value="UniProtKB-KW"/>
</dbReference>
<comment type="pathway">
    <text evidence="4">Protein modification; peptidyl-diphthamide biosynthesis.</text>
</comment>
<dbReference type="GO" id="GO:0005634">
    <property type="term" value="C:nucleus"/>
    <property type="evidence" value="ECO:0007669"/>
    <property type="project" value="UniProtKB-SubCell"/>
</dbReference>
<accession>U1HDF7</accession>
<dbReference type="Gene3D" id="1.10.287.110">
    <property type="entry name" value="DnaJ domain"/>
    <property type="match status" value="1"/>
</dbReference>
<dbReference type="InterPro" id="IPR036869">
    <property type="entry name" value="J_dom_sf"/>
</dbReference>
<dbReference type="GO" id="GO:0005737">
    <property type="term" value="C:cytoplasm"/>
    <property type="evidence" value="ECO:0007669"/>
    <property type="project" value="UniProtKB-SubCell"/>
</dbReference>
<evidence type="ECO:0000256" key="11">
    <source>
        <dbReference type="ARBA" id="ARBA00023242"/>
    </source>
</evidence>
<dbReference type="SUPFAM" id="SSF144217">
    <property type="entry name" value="CSL zinc finger"/>
    <property type="match status" value="1"/>
</dbReference>
<sequence length="208" mass="23501">MGRSTRVLRPTYYEILQIPHDSKPIDPTELKLAYRQALLLHHPDKNYSSSPATLNTTHISQYALSIDQITEAYKTLSSTLDKAEYDRLLAKDARRLNKAPKEVHHPGLEILDLEELSLNHQTNTWTRQCRCGDELGYNVTESDLEEESEHGEIYLAMTRRILLKGPDPSLKYENLEIPVSPALLCLGGLCTDSEKKAPNGPMLMISSD</sequence>
<dbReference type="GO" id="GO:0017183">
    <property type="term" value="P:protein histidyl modification to diphthamide"/>
    <property type="evidence" value="ECO:0007669"/>
    <property type="project" value="UniProtKB-UniPathway"/>
</dbReference>
<comment type="similarity">
    <text evidence="5">Belongs to the DPH4 family.</text>
</comment>
<dbReference type="InterPro" id="IPR007872">
    <property type="entry name" value="DPH_MB_dom"/>
</dbReference>
<comment type="subcellular location">
    <subcellularLocation>
        <location evidence="3">Cytoplasm</location>
    </subcellularLocation>
    <subcellularLocation>
        <location evidence="2">Nucleus</location>
    </subcellularLocation>
</comment>
<evidence type="ECO:0000256" key="1">
    <source>
        <dbReference type="ARBA" id="ARBA00003474"/>
    </source>
</evidence>
<dbReference type="PROSITE" id="PS50076">
    <property type="entry name" value="DNAJ_2"/>
    <property type="match status" value="1"/>
</dbReference>
<evidence type="ECO:0000256" key="8">
    <source>
        <dbReference type="ARBA" id="ARBA00022723"/>
    </source>
</evidence>
<dbReference type="InterPro" id="IPR001623">
    <property type="entry name" value="DnaJ_domain"/>
</dbReference>
<keyword evidence="11" id="KW-0539">Nucleus</keyword>
<evidence type="ECO:0000256" key="5">
    <source>
        <dbReference type="ARBA" id="ARBA00006169"/>
    </source>
</evidence>
<evidence type="ECO:0000256" key="3">
    <source>
        <dbReference type="ARBA" id="ARBA00004496"/>
    </source>
</evidence>
<dbReference type="PANTHER" id="PTHR21454:SF46">
    <property type="entry name" value="DIPHTHAMIDE BIOSYNTHESIS PROTEIN 4"/>
    <property type="match status" value="1"/>
</dbReference>
<protein>
    <recommendedName>
        <fullName evidence="6">Diphthamide biosynthesis protein 4</fullName>
    </recommendedName>
</protein>
<evidence type="ECO:0000256" key="7">
    <source>
        <dbReference type="ARBA" id="ARBA00022490"/>
    </source>
</evidence>
<dbReference type="InterPro" id="IPR044248">
    <property type="entry name" value="DPH3/4-like"/>
</dbReference>
<keyword evidence="8" id="KW-0479">Metal-binding</keyword>
<dbReference type="Pfam" id="PF05207">
    <property type="entry name" value="Zn_ribbon_CSL"/>
    <property type="match status" value="1"/>
</dbReference>
<evidence type="ECO:0000256" key="4">
    <source>
        <dbReference type="ARBA" id="ARBA00005156"/>
    </source>
</evidence>
<keyword evidence="7" id="KW-0963">Cytoplasm</keyword>
<dbReference type="AlphaFoldDB" id="U1HDF7"/>
<dbReference type="eggNOG" id="KOG0714">
    <property type="taxonomic scope" value="Eukaryota"/>
</dbReference>
<evidence type="ECO:0000259" key="12">
    <source>
        <dbReference type="PROSITE" id="PS50076"/>
    </source>
</evidence>
<dbReference type="OrthoDB" id="445556at2759"/>
<organism evidence="13 14">
    <name type="scientific">Endocarpon pusillum (strain Z07020 / HMAS-L-300199)</name>
    <name type="common">Lichen-forming fungus</name>
    <dbReference type="NCBI Taxonomy" id="1263415"/>
    <lineage>
        <taxon>Eukaryota</taxon>
        <taxon>Fungi</taxon>
        <taxon>Dikarya</taxon>
        <taxon>Ascomycota</taxon>
        <taxon>Pezizomycotina</taxon>
        <taxon>Eurotiomycetes</taxon>
        <taxon>Chaetothyriomycetidae</taxon>
        <taxon>Verrucariales</taxon>
        <taxon>Verrucariaceae</taxon>
        <taxon>Endocarpon</taxon>
    </lineage>
</organism>
<dbReference type="Pfam" id="PF00226">
    <property type="entry name" value="DnaJ"/>
    <property type="match status" value="1"/>
</dbReference>
<gene>
    <name evidence="13" type="ORF">EPUS_06440</name>
</gene>
<dbReference type="EMBL" id="KE721552">
    <property type="protein sequence ID" value="ERF68050.1"/>
    <property type="molecule type" value="Genomic_DNA"/>
</dbReference>
<reference evidence="14" key="1">
    <citation type="journal article" date="2014" name="BMC Genomics">
        <title>Genome characteristics reveal the impact of lichenization on lichen-forming fungus Endocarpon pusillum Hedwig (Verrucariales, Ascomycota).</title>
        <authorList>
            <person name="Wang Y.-Y."/>
            <person name="Liu B."/>
            <person name="Zhang X.-Y."/>
            <person name="Zhou Q.-M."/>
            <person name="Zhang T."/>
            <person name="Li H."/>
            <person name="Yu Y.-F."/>
            <person name="Zhang X.-L."/>
            <person name="Hao X.-Y."/>
            <person name="Wang M."/>
            <person name="Wang L."/>
            <person name="Wei J.-C."/>
        </authorList>
    </citation>
    <scope>NUCLEOTIDE SEQUENCE [LARGE SCALE GENOMIC DNA]</scope>
    <source>
        <strain evidence="14">Z07020 / HMAS-L-300199</strain>
    </source>
</reference>
<comment type="function">
    <text evidence="1">Required for the first step of diphthamide biosynthesis, the transfer of 3-amino-3-carboxypropyl from S-adenosyl-L-methionine to a histidine residue. Diphthamide is a post-translational modification of histidine which occurs in elongation factor 2.</text>
</comment>
<dbReference type="Gene3D" id="3.10.660.10">
    <property type="entry name" value="DPH Zinc finger"/>
    <property type="match status" value="1"/>
</dbReference>
<dbReference type="SUPFAM" id="SSF46565">
    <property type="entry name" value="Chaperone J-domain"/>
    <property type="match status" value="1"/>
</dbReference>
<keyword evidence="9" id="KW-0862">Zinc</keyword>
<dbReference type="SMART" id="SM00271">
    <property type="entry name" value="DnaJ"/>
    <property type="match status" value="1"/>
</dbReference>